<evidence type="ECO:0000313" key="6">
    <source>
        <dbReference type="Proteomes" id="UP000064939"/>
    </source>
</evidence>
<dbReference type="Pfam" id="PF01145">
    <property type="entry name" value="Band_7"/>
    <property type="match status" value="1"/>
</dbReference>
<feature type="coiled-coil region" evidence="2">
    <location>
        <begin position="203"/>
        <end position="261"/>
    </location>
</feature>
<dbReference type="Gene3D" id="3.30.479.30">
    <property type="entry name" value="Band 7 domain"/>
    <property type="match status" value="1"/>
</dbReference>
<dbReference type="Proteomes" id="UP000064939">
    <property type="component" value="Chromosome"/>
</dbReference>
<evidence type="ECO:0000259" key="4">
    <source>
        <dbReference type="Pfam" id="PF01145"/>
    </source>
</evidence>
<accession>A0A0N9VZJ8</accession>
<keyword evidence="2" id="KW-0175">Coiled coil</keyword>
<dbReference type="STRING" id="1324350.AOY20_08760"/>
<dbReference type="EMBL" id="CP012808">
    <property type="protein sequence ID" value="ALH95608.1"/>
    <property type="molecule type" value="Genomic_DNA"/>
</dbReference>
<protein>
    <recommendedName>
        <fullName evidence="4">Band 7 domain-containing protein</fullName>
    </recommendedName>
</protein>
<name>A0A0N9VZJ8_9GAMM</name>
<proteinExistence type="predicted"/>
<dbReference type="AlphaFoldDB" id="A0A0N9VZJ8"/>
<feature type="domain" description="Band 7" evidence="4">
    <location>
        <begin position="40"/>
        <end position="221"/>
    </location>
</feature>
<evidence type="ECO:0000256" key="2">
    <source>
        <dbReference type="SAM" id="Coils"/>
    </source>
</evidence>
<dbReference type="InterPro" id="IPR001107">
    <property type="entry name" value="Band_7"/>
</dbReference>
<reference evidence="5 6" key="1">
    <citation type="journal article" date="2015" name="Int. J. Syst. Evol. Microbiol.">
        <title>Acinetobacter equi sp. nov. isolated from horse faeces.</title>
        <authorList>
            <person name="Poppel M.T."/>
            <person name="Skiebe E."/>
            <person name="Laue M."/>
            <person name="Bergmann H."/>
            <person name="Ebersberger I."/>
            <person name="Garn T."/>
            <person name="Fruth A."/>
            <person name="Baumgardt S."/>
            <person name="Busse H.J."/>
            <person name="Wilharm G."/>
        </authorList>
    </citation>
    <scope>NUCLEOTIDE SEQUENCE [LARGE SCALE GENOMIC DNA]</scope>
    <source>
        <strain evidence="5 6">114</strain>
    </source>
</reference>
<dbReference type="RefSeq" id="WP_054581499.1">
    <property type="nucleotide sequence ID" value="NZ_CP012808.1"/>
</dbReference>
<evidence type="ECO:0000256" key="1">
    <source>
        <dbReference type="ARBA" id="ARBA00004167"/>
    </source>
</evidence>
<evidence type="ECO:0000313" key="5">
    <source>
        <dbReference type="EMBL" id="ALH95608.1"/>
    </source>
</evidence>
<feature type="transmembrane region" description="Helical" evidence="3">
    <location>
        <begin position="12"/>
        <end position="32"/>
    </location>
</feature>
<comment type="subcellular location">
    <subcellularLocation>
        <location evidence="1">Membrane</location>
        <topology evidence="1">Single-pass membrane protein</topology>
    </subcellularLocation>
</comment>
<keyword evidence="3" id="KW-0812">Transmembrane</keyword>
<dbReference type="OrthoDB" id="8885950at2"/>
<dbReference type="GO" id="GO:0016020">
    <property type="term" value="C:membrane"/>
    <property type="evidence" value="ECO:0007669"/>
    <property type="project" value="UniProtKB-SubCell"/>
</dbReference>
<organism evidence="5 6">
    <name type="scientific">Acinetobacter equi</name>
    <dbReference type="NCBI Taxonomy" id="1324350"/>
    <lineage>
        <taxon>Bacteria</taxon>
        <taxon>Pseudomonadati</taxon>
        <taxon>Pseudomonadota</taxon>
        <taxon>Gammaproteobacteria</taxon>
        <taxon>Moraxellales</taxon>
        <taxon>Moraxellaceae</taxon>
        <taxon>Acinetobacter</taxon>
    </lineage>
</organism>
<dbReference type="KEGG" id="aei:AOY20_08760"/>
<keyword evidence="3" id="KW-0472">Membrane</keyword>
<keyword evidence="6" id="KW-1185">Reference proteome</keyword>
<gene>
    <name evidence="5" type="ORF">AOY20_08760</name>
</gene>
<evidence type="ECO:0000256" key="3">
    <source>
        <dbReference type="SAM" id="Phobius"/>
    </source>
</evidence>
<dbReference type="InterPro" id="IPR036013">
    <property type="entry name" value="Band_7/SPFH_dom_sf"/>
</dbReference>
<keyword evidence="3" id="KW-1133">Transmembrane helix</keyword>
<sequence length="280" mass="31080">MQQIKISQTTIFLTISVLLLIIFLIILSRSFIRITDADTGIRQTFSGEIEDTVLGQGLHQTLIGDVIKVSKRNLVLNVDSQPIVVEKIPMQDFQLKVNYGIVPENAAIAYKTEKAQHIVTEDGDVYLLGQYVQYVANSAINDVVSKYKALAVNDNRATIETEIKNSINLKLKVQGKDRFVKVNEINILKVSPPKSILDSSLAIVNSQNALKTKQNELETARVETEIKRVLAENASDKYVDLLRAEAEKTKAEALLKAAEQGTLNTMVIVPDKFTSIGKLN</sequence>